<accession>A0AAN9QYQ9</accession>
<proteinExistence type="predicted"/>
<organism evidence="2 3">
    <name type="scientific">Phaseolus coccineus</name>
    <name type="common">Scarlet runner bean</name>
    <name type="synonym">Phaseolus multiflorus</name>
    <dbReference type="NCBI Taxonomy" id="3886"/>
    <lineage>
        <taxon>Eukaryota</taxon>
        <taxon>Viridiplantae</taxon>
        <taxon>Streptophyta</taxon>
        <taxon>Embryophyta</taxon>
        <taxon>Tracheophyta</taxon>
        <taxon>Spermatophyta</taxon>
        <taxon>Magnoliopsida</taxon>
        <taxon>eudicotyledons</taxon>
        <taxon>Gunneridae</taxon>
        <taxon>Pentapetalae</taxon>
        <taxon>rosids</taxon>
        <taxon>fabids</taxon>
        <taxon>Fabales</taxon>
        <taxon>Fabaceae</taxon>
        <taxon>Papilionoideae</taxon>
        <taxon>50 kb inversion clade</taxon>
        <taxon>NPAAA clade</taxon>
        <taxon>indigoferoid/millettioid clade</taxon>
        <taxon>Phaseoleae</taxon>
        <taxon>Phaseolus</taxon>
    </lineage>
</organism>
<protein>
    <submittedName>
        <fullName evidence="2">Uncharacterized protein</fullName>
    </submittedName>
</protein>
<sequence>MSACSVHIHRNKAVLLLFALCFLPLSFYFDLCCITCCATSIPRNNSAYPFHAFPFWSLLLYVLLSTFLNMLPARFWLLGNHQLHLFSILC</sequence>
<keyword evidence="1" id="KW-0812">Transmembrane</keyword>
<reference evidence="2 3" key="1">
    <citation type="submission" date="2024-01" db="EMBL/GenBank/DDBJ databases">
        <title>The genomes of 5 underutilized Papilionoideae crops provide insights into root nodulation and disease resistanc.</title>
        <authorList>
            <person name="Jiang F."/>
        </authorList>
    </citation>
    <scope>NUCLEOTIDE SEQUENCE [LARGE SCALE GENOMIC DNA]</scope>
    <source>
        <strain evidence="2">JINMINGXINNONG_FW02</strain>
        <tissue evidence="2">Leaves</tissue>
    </source>
</reference>
<comment type="caution">
    <text evidence="2">The sequence shown here is derived from an EMBL/GenBank/DDBJ whole genome shotgun (WGS) entry which is preliminary data.</text>
</comment>
<dbReference type="Proteomes" id="UP001374584">
    <property type="component" value="Unassembled WGS sequence"/>
</dbReference>
<evidence type="ECO:0000256" key="1">
    <source>
        <dbReference type="SAM" id="Phobius"/>
    </source>
</evidence>
<dbReference type="AlphaFoldDB" id="A0AAN9QYQ9"/>
<name>A0AAN9QYQ9_PHACN</name>
<evidence type="ECO:0000313" key="3">
    <source>
        <dbReference type="Proteomes" id="UP001374584"/>
    </source>
</evidence>
<evidence type="ECO:0000313" key="2">
    <source>
        <dbReference type="EMBL" id="KAK7347898.1"/>
    </source>
</evidence>
<keyword evidence="1" id="KW-1133">Transmembrane helix</keyword>
<keyword evidence="3" id="KW-1185">Reference proteome</keyword>
<gene>
    <name evidence="2" type="ORF">VNO80_22440</name>
</gene>
<keyword evidence="1" id="KW-0472">Membrane</keyword>
<feature type="transmembrane region" description="Helical" evidence="1">
    <location>
        <begin position="53"/>
        <end position="71"/>
    </location>
</feature>
<dbReference type="EMBL" id="JAYMYR010000008">
    <property type="protein sequence ID" value="KAK7347898.1"/>
    <property type="molecule type" value="Genomic_DNA"/>
</dbReference>